<reference evidence="2" key="1">
    <citation type="submission" date="2020-10" db="EMBL/GenBank/DDBJ databases">
        <title>Ca. Dormibacterota MAGs.</title>
        <authorList>
            <person name="Montgomery K."/>
        </authorList>
    </citation>
    <scope>NUCLEOTIDE SEQUENCE [LARGE SCALE GENOMIC DNA]</scope>
    <source>
        <strain evidence="2">SC8812_S17_10</strain>
    </source>
</reference>
<gene>
    <name evidence="2" type="ORF">JF922_21360</name>
</gene>
<dbReference type="RefSeq" id="WP_338204510.1">
    <property type="nucleotide sequence ID" value="NZ_JAEKNR010000214.1"/>
</dbReference>
<proteinExistence type="predicted"/>
<comment type="caution">
    <text evidence="2">The sequence shown here is derived from an EMBL/GenBank/DDBJ whole genome shotgun (WGS) entry which is preliminary data.</text>
</comment>
<dbReference type="Pfam" id="PF04972">
    <property type="entry name" value="BON"/>
    <property type="match status" value="1"/>
</dbReference>
<accession>A0A934NB17</accession>
<evidence type="ECO:0000259" key="1">
    <source>
        <dbReference type="PROSITE" id="PS50914"/>
    </source>
</evidence>
<dbReference type="Proteomes" id="UP000612893">
    <property type="component" value="Unassembled WGS sequence"/>
</dbReference>
<sequence length="157" mass="17175">MPKVRTLVVASALGAAASYFFDPERGAGRRAQARSQLDAMLRHGRRNAQRTAMQLQDRVGGTIAQVQHARDERDNDDLTVLDRVESEVFGRHGFPKDRINADVVDGRLTLRGQLDSEEQIRMVVHSAGDVPGVVEVISFLHLPGTPAPNKADAREAG</sequence>
<evidence type="ECO:0000313" key="3">
    <source>
        <dbReference type="Proteomes" id="UP000612893"/>
    </source>
</evidence>
<name>A0A934NB17_9BACT</name>
<dbReference type="Gene3D" id="3.30.1340.30">
    <property type="match status" value="1"/>
</dbReference>
<feature type="domain" description="BON" evidence="1">
    <location>
        <begin position="76"/>
        <end position="144"/>
    </location>
</feature>
<dbReference type="AlphaFoldDB" id="A0A934NB17"/>
<evidence type="ECO:0000313" key="2">
    <source>
        <dbReference type="EMBL" id="MBJ7600603.1"/>
    </source>
</evidence>
<dbReference type="InterPro" id="IPR007055">
    <property type="entry name" value="BON_dom"/>
</dbReference>
<dbReference type="EMBL" id="JAEKNR010000214">
    <property type="protein sequence ID" value="MBJ7600603.1"/>
    <property type="molecule type" value="Genomic_DNA"/>
</dbReference>
<protein>
    <submittedName>
        <fullName evidence="2">BON domain-containing protein</fullName>
    </submittedName>
</protein>
<organism evidence="2 3">
    <name type="scientific">Candidatus Nephthysia bennettiae</name>
    <dbReference type="NCBI Taxonomy" id="3127016"/>
    <lineage>
        <taxon>Bacteria</taxon>
        <taxon>Bacillati</taxon>
        <taxon>Candidatus Dormiibacterota</taxon>
        <taxon>Candidatus Dormibacteria</taxon>
        <taxon>Candidatus Dormibacterales</taxon>
        <taxon>Candidatus Dormibacteraceae</taxon>
        <taxon>Candidatus Nephthysia</taxon>
    </lineage>
</organism>
<dbReference type="PROSITE" id="PS50914">
    <property type="entry name" value="BON"/>
    <property type="match status" value="1"/>
</dbReference>
<keyword evidence="3" id="KW-1185">Reference proteome</keyword>